<keyword evidence="6" id="KW-0285">Flavoprotein</keyword>
<evidence type="ECO:0000256" key="4">
    <source>
        <dbReference type="ARBA" id="ARBA00013137"/>
    </source>
</evidence>
<evidence type="ECO:0000256" key="3">
    <source>
        <dbReference type="ARBA" id="ARBA00008040"/>
    </source>
</evidence>
<comment type="cofactor">
    <cofactor evidence="1">
        <name>FMN</name>
        <dbReference type="ChEBI" id="CHEBI:58210"/>
    </cofactor>
</comment>
<dbReference type="Proteomes" id="UP001589691">
    <property type="component" value="Unassembled WGS sequence"/>
</dbReference>
<dbReference type="InterPro" id="IPR003953">
    <property type="entry name" value="FAD-dep_OxRdtase_2_FAD-bd"/>
</dbReference>
<evidence type="ECO:0000256" key="7">
    <source>
        <dbReference type="ARBA" id="ARBA00022827"/>
    </source>
</evidence>
<proteinExistence type="inferred from homology"/>
<comment type="caution">
    <text evidence="11">The sequence shown here is derived from an EMBL/GenBank/DDBJ whole genome shotgun (WGS) entry which is preliminary data.</text>
</comment>
<comment type="cofactor">
    <cofactor evidence="2">
        <name>FAD</name>
        <dbReference type="ChEBI" id="CHEBI:57692"/>
    </cofactor>
</comment>
<evidence type="ECO:0000256" key="6">
    <source>
        <dbReference type="ARBA" id="ARBA00022630"/>
    </source>
</evidence>
<feature type="domain" description="FMN-binding" evidence="10">
    <location>
        <begin position="12"/>
        <end position="86"/>
    </location>
</feature>
<evidence type="ECO:0000259" key="10">
    <source>
        <dbReference type="SMART" id="SM00900"/>
    </source>
</evidence>
<evidence type="ECO:0000256" key="5">
    <source>
        <dbReference type="ARBA" id="ARBA00015872"/>
    </source>
</evidence>
<comment type="catalytic activity">
    <reaction evidence="9">
        <text>dihydrourocanate + A = urocanate + AH2</text>
        <dbReference type="Rhea" id="RHEA:36059"/>
        <dbReference type="ChEBI" id="CHEBI:13193"/>
        <dbReference type="ChEBI" id="CHEBI:17499"/>
        <dbReference type="ChEBI" id="CHEBI:27247"/>
        <dbReference type="ChEBI" id="CHEBI:72991"/>
        <dbReference type="EC" id="1.3.99.33"/>
    </reaction>
</comment>
<evidence type="ECO:0000256" key="9">
    <source>
        <dbReference type="ARBA" id="ARBA00049922"/>
    </source>
</evidence>
<dbReference type="PRINTS" id="PR00411">
    <property type="entry name" value="PNDRDTASEI"/>
</dbReference>
<dbReference type="EMBL" id="JBHLZY010000024">
    <property type="protein sequence ID" value="MFB9770027.1"/>
    <property type="molecule type" value="Genomic_DNA"/>
</dbReference>
<keyword evidence="8" id="KW-0560">Oxidoreductase</keyword>
<dbReference type="Gene3D" id="3.90.700.10">
    <property type="entry name" value="Succinate dehydrogenase/fumarate reductase flavoprotein, catalytic domain"/>
    <property type="match status" value="1"/>
</dbReference>
<name>A0ABV5WV52_9LACO</name>
<keyword evidence="12" id="KW-1185">Reference proteome</keyword>
<comment type="similarity">
    <text evidence="3">Belongs to the FAD-dependent oxidoreductase 2 family. FRD/SDH subfamily.</text>
</comment>
<dbReference type="SMART" id="SM00900">
    <property type="entry name" value="FMN_bind"/>
    <property type="match status" value="1"/>
</dbReference>
<dbReference type="Gene3D" id="3.50.50.60">
    <property type="entry name" value="FAD/NAD(P)-binding domain"/>
    <property type="match status" value="1"/>
</dbReference>
<evidence type="ECO:0000256" key="1">
    <source>
        <dbReference type="ARBA" id="ARBA00001917"/>
    </source>
</evidence>
<evidence type="ECO:0000256" key="2">
    <source>
        <dbReference type="ARBA" id="ARBA00001974"/>
    </source>
</evidence>
<dbReference type="RefSeq" id="WP_137642490.1">
    <property type="nucleotide sequence ID" value="NZ_BJEA01000009.1"/>
</dbReference>
<evidence type="ECO:0000313" key="12">
    <source>
        <dbReference type="Proteomes" id="UP001589691"/>
    </source>
</evidence>
<gene>
    <name evidence="11" type="ORF">ACFFLI_09160</name>
</gene>
<dbReference type="InterPro" id="IPR007329">
    <property type="entry name" value="FMN-bd"/>
</dbReference>
<dbReference type="SUPFAM" id="SSF56425">
    <property type="entry name" value="Succinate dehydrogenase/fumarate reductase flavoprotein, catalytic domain"/>
    <property type="match status" value="1"/>
</dbReference>
<dbReference type="Pfam" id="PF00890">
    <property type="entry name" value="FAD_binding_2"/>
    <property type="match status" value="1"/>
</dbReference>
<dbReference type="SUPFAM" id="SSF51905">
    <property type="entry name" value="FAD/NAD(P)-binding domain"/>
    <property type="match status" value="1"/>
</dbReference>
<dbReference type="Gene3D" id="3.90.1010.20">
    <property type="match status" value="1"/>
</dbReference>
<accession>A0ABV5WV52</accession>
<dbReference type="InterPro" id="IPR050315">
    <property type="entry name" value="FAD-oxidoreductase_2"/>
</dbReference>
<reference evidence="11 12" key="1">
    <citation type="submission" date="2024-09" db="EMBL/GenBank/DDBJ databases">
        <authorList>
            <person name="Sun Q."/>
            <person name="Mori K."/>
        </authorList>
    </citation>
    <scope>NUCLEOTIDE SEQUENCE [LARGE SCALE GENOMIC DNA]</scope>
    <source>
        <strain evidence="11 12">TBRC 4576</strain>
    </source>
</reference>
<keyword evidence="7" id="KW-0274">FAD</keyword>
<dbReference type="EC" id="1.3.99.33" evidence="4"/>
<dbReference type="PANTHER" id="PTHR43400:SF7">
    <property type="entry name" value="FAD-DEPENDENT OXIDOREDUCTASE 2 FAD BINDING DOMAIN-CONTAINING PROTEIN"/>
    <property type="match status" value="1"/>
</dbReference>
<dbReference type="InterPro" id="IPR027477">
    <property type="entry name" value="Succ_DH/fumarate_Rdtase_cat_sf"/>
</dbReference>
<sequence length="570" mass="61467">MSKREVTGHAMGRNGQIDYQVTVADNRITDLKVLNHSETPGIFNQVIDQLKNDVVSHQSFDVDAISGATVMSRAILDSANQAVTAAGVDITPAPQPQTAPETQRLTTDVLVIGGGEAGLVAACRALTEGRQVTLVEKNGYLGGATILNGSNVVATGSKLTKRVLGDQGDTPAKLAADVARESKDTNVPALTDLMVHQIGPAMDFISQFANLPYQKAQTQTPEHSVTRQIELPSASSYELIQKVAAAFTAAGGQLLLDTRVEALTFDDQHQLNGVVAKQHAKTVEITAQAVVLASGGHGANQKMRTAESQGIDYYGPATSTGDAYAFNQALDLKTHDLDWYKIYPHGVEVAPGTAKLTTYASKQATDMGALYVNVHGKRIVNESDVYTTFRDAILKQDGQVAYLVMDARTWKQVYQLMVLHDFSAEEIQGYFDHPEQRPIFVKGDLQTVARQAGIDGDQLAQTVKRYEASVRAGHDDDFNRDPQYLHAFEGDLFYVIEQRDRFATTLGGYSVDPQTLQLLTNAGTPVANYFGAGEVIGGANGHDSMPSMMNTWGIASGYVAGKMASEKARV</sequence>
<evidence type="ECO:0000313" key="11">
    <source>
        <dbReference type="EMBL" id="MFB9770027.1"/>
    </source>
</evidence>
<dbReference type="Pfam" id="PF04205">
    <property type="entry name" value="FMN_bind"/>
    <property type="match status" value="1"/>
</dbReference>
<dbReference type="PANTHER" id="PTHR43400">
    <property type="entry name" value="FUMARATE REDUCTASE"/>
    <property type="match status" value="1"/>
</dbReference>
<organism evidence="11 12">
    <name type="scientific">Lactiplantibacillus modestisalitolerans</name>
    <dbReference type="NCBI Taxonomy" id="1457219"/>
    <lineage>
        <taxon>Bacteria</taxon>
        <taxon>Bacillati</taxon>
        <taxon>Bacillota</taxon>
        <taxon>Bacilli</taxon>
        <taxon>Lactobacillales</taxon>
        <taxon>Lactobacillaceae</taxon>
        <taxon>Lactiplantibacillus</taxon>
    </lineage>
</organism>
<evidence type="ECO:0000256" key="8">
    <source>
        <dbReference type="ARBA" id="ARBA00023002"/>
    </source>
</evidence>
<protein>
    <recommendedName>
        <fullName evidence="5">Urocanate reductase</fullName>
        <ecNumber evidence="4">1.3.99.33</ecNumber>
    </recommendedName>
</protein>
<dbReference type="InterPro" id="IPR036188">
    <property type="entry name" value="FAD/NAD-bd_sf"/>
</dbReference>